<evidence type="ECO:0000313" key="2">
    <source>
        <dbReference type="Proteomes" id="UP000031972"/>
    </source>
</evidence>
<organism evidence="1 2">
    <name type="scientific">Jeotgalibacillus campisalis</name>
    <dbReference type="NCBI Taxonomy" id="220754"/>
    <lineage>
        <taxon>Bacteria</taxon>
        <taxon>Bacillati</taxon>
        <taxon>Bacillota</taxon>
        <taxon>Bacilli</taxon>
        <taxon>Bacillales</taxon>
        <taxon>Caryophanaceae</taxon>
        <taxon>Jeotgalibacillus</taxon>
    </lineage>
</organism>
<evidence type="ECO:0000313" key="1">
    <source>
        <dbReference type="EMBL" id="KIL46853.1"/>
    </source>
</evidence>
<reference evidence="1 2" key="1">
    <citation type="submission" date="2015-01" db="EMBL/GenBank/DDBJ databases">
        <title>Jeotgalibacillus campisalis genome sequencing.</title>
        <authorList>
            <person name="Goh K.M."/>
            <person name="Chan K.-G."/>
            <person name="Yaakop A.S."/>
            <person name="Ee R."/>
            <person name="Gan H.M."/>
            <person name="Chan C.S."/>
        </authorList>
    </citation>
    <scope>NUCLEOTIDE SEQUENCE [LARGE SCALE GENOMIC DNA]</scope>
    <source>
        <strain evidence="1 2">SF-57</strain>
    </source>
</reference>
<sequence length="71" mass="8732">MIQHFHYKPMFENTQLPGWTFTFLYQGQQINGIYHKTGDIEWTNQCVFHNNNEENKIKKQLHELMLYHVYD</sequence>
<dbReference type="AlphaFoldDB" id="A0A0C2VS92"/>
<dbReference type="PATRIC" id="fig|220754.4.peg.2567"/>
<name>A0A0C2VS92_9BACL</name>
<proteinExistence type="predicted"/>
<dbReference type="RefSeq" id="WP_041058944.1">
    <property type="nucleotide sequence ID" value="NZ_JXRR01000016.1"/>
</dbReference>
<dbReference type="Proteomes" id="UP000031972">
    <property type="component" value="Unassembled WGS sequence"/>
</dbReference>
<protein>
    <recommendedName>
        <fullName evidence="3">YheE</fullName>
    </recommendedName>
</protein>
<evidence type="ECO:0008006" key="3">
    <source>
        <dbReference type="Google" id="ProtNLM"/>
    </source>
</evidence>
<dbReference type="OrthoDB" id="2736244at2"/>
<comment type="caution">
    <text evidence="1">The sequence shown here is derived from an EMBL/GenBank/DDBJ whole genome shotgun (WGS) entry which is preliminary data.</text>
</comment>
<dbReference type="Pfam" id="PF17277">
    <property type="entry name" value="DUF5342"/>
    <property type="match status" value="1"/>
</dbReference>
<gene>
    <name evidence="1" type="ORF">KR50_25500</name>
</gene>
<dbReference type="EMBL" id="JXRR01000016">
    <property type="protein sequence ID" value="KIL46853.1"/>
    <property type="molecule type" value="Genomic_DNA"/>
</dbReference>
<dbReference type="InterPro" id="IPR017263">
    <property type="entry name" value="UCP037692"/>
</dbReference>
<accession>A0A0C2VS92</accession>
<keyword evidence="2" id="KW-1185">Reference proteome</keyword>
<dbReference type="PIRSF" id="PIRSF037692">
    <property type="entry name" value="UCP037692"/>
    <property type="match status" value="1"/>
</dbReference>